<dbReference type="Proteomes" id="UP000271426">
    <property type="component" value="Chromosome"/>
</dbReference>
<name>A0A3G6ITG0_9CORY</name>
<dbReference type="RefSeq" id="WP_123959968.1">
    <property type="nucleotide sequence ID" value="NZ_CP033898.1"/>
</dbReference>
<dbReference type="OrthoDB" id="3886596at2"/>
<organism evidence="1 2">
    <name type="scientific">Corynebacterium pseudopelargi</name>
    <dbReference type="NCBI Taxonomy" id="2080757"/>
    <lineage>
        <taxon>Bacteria</taxon>
        <taxon>Bacillati</taxon>
        <taxon>Actinomycetota</taxon>
        <taxon>Actinomycetes</taxon>
        <taxon>Mycobacteriales</taxon>
        <taxon>Corynebacteriaceae</taxon>
        <taxon>Corynebacterium</taxon>
    </lineage>
</organism>
<dbReference type="AlphaFoldDB" id="A0A3G6ITG0"/>
<protein>
    <submittedName>
        <fullName evidence="1">Uncharacterized protein</fullName>
    </submittedName>
</protein>
<accession>A0A3G6ITG0</accession>
<evidence type="ECO:0000313" key="1">
    <source>
        <dbReference type="EMBL" id="AZA08989.1"/>
    </source>
</evidence>
<dbReference type="EMBL" id="CP033898">
    <property type="protein sequence ID" value="AZA08989.1"/>
    <property type="molecule type" value="Genomic_DNA"/>
</dbReference>
<dbReference type="KEGG" id="cpso:CPPEL_04310"/>
<sequence length="1113" mass="120681">MGDVGHPIADLNDSLLGWASQTELELSQQLGECSIVADLDLASDELERIERLYGIFLSRQLAAGASLAPLLLISPALTLCTLVDRAFKLVDAPRFAQEYTAGLGIDATIDLPTLLPQLLEKFGFASLDVDPVELLCLHAGIIRNDVPGVLEALDFDRDLPALVQLAQKEMPEVAQRILSGVQALREFAIAHPHSWFDRDRSSLPALPAALAEALAAELRERPIGTEDRDSVVGVANREMRPRILFDTQRNKVCLRLPEQRVPRHADGSFGEVNWRVSMEGTTKVYRTANPWHTASGYAETLDVSIDHPVREVTVQDLSNGITWTVPVLGEDAALVFSARGANMSDKASLHYATMLVVAPSDAVVSDVVHGRELEADSTFGVQWEGWTVRSFDLSQASSLAVTQAGETPRMERVRSVDTRQRVRFIAPEPFDFLKSASGLAVHNASLVAEFPPTPSGQEEVWQLSISSYGGVGHAGEEIAAPEELAIPAEGGAFAVFDPELYDAPWVGEYLVRLRGPRNESFRHEFAIVEGLRASISMQGVSKHLRIPTAGGLSETTLTVKSGEKPFEVSPRQIEVSTDQPSAQCVISTEEGDQLPLRCTPSRLVFELPTISEPAMWRARRLQLDPSDIAMDAMLRVRAGGRMKDAKITVRNHHGSPLKTARLESDDHITYFAPLASLAGQSAKLPTGRVDLEWTDPSGARISVAIADVAPRPQPEVRLEQATLYADAEAVWVWPSTAPWEPARAFSLEQGQVQLPENYINAGDLLVQPFAMDPFMTLIAPVSPSAHAQRIEQDGYFLSADPKLQELAAFLAGEQEHAPSDPAIMPVLWDMVTTGVAVGESARGVREVFSAHPSAALSGLSASLVPAHLQPGRVVESGLVRARFGLADDLTPHRVPWIGTLELLGSLAEGQSSRALLQQLRALAGENLITALQTARDTTLDSACIDKSTVAIASMDAAQQEALLEMFFSRSKIVPGLLMDDATRLLAVFETFNHRESLRRLLSDEGLIKSSVTLLRTLRSANKQLYAMARVRFDKLDGVDTEASENLWALAPVVSMVLALVARMQAHGMITSNKTLDAATPGWAAMADIVPDLVTGDLIAADAVVVALSSASME</sequence>
<keyword evidence="2" id="KW-1185">Reference proteome</keyword>
<gene>
    <name evidence="1" type="ORF">CPPEL_04310</name>
</gene>
<evidence type="ECO:0000313" key="2">
    <source>
        <dbReference type="Proteomes" id="UP000271426"/>
    </source>
</evidence>
<reference evidence="1 2" key="1">
    <citation type="submission" date="2018-11" db="EMBL/GenBank/DDBJ databases">
        <authorList>
            <person name="Kleinhagauer T."/>
            <person name="Glaeser S.P."/>
            <person name="Spergser J."/>
            <person name="Ruckert C."/>
            <person name="Kaempfer P."/>
            <person name="Busse H.-J."/>
        </authorList>
    </citation>
    <scope>NUCLEOTIDE SEQUENCE [LARGE SCALE GENOMIC DNA]</scope>
    <source>
        <strain evidence="1 2">812CH</strain>
    </source>
</reference>
<proteinExistence type="predicted"/>